<dbReference type="GO" id="GO:0006351">
    <property type="term" value="P:DNA-templated transcription"/>
    <property type="evidence" value="ECO:0007669"/>
    <property type="project" value="InterPro"/>
</dbReference>
<accession>A0A0U1LKH1</accession>
<keyword evidence="2" id="KW-0862">Zinc</keyword>
<dbReference type="InterPro" id="IPR007219">
    <property type="entry name" value="XnlR_reg_dom"/>
</dbReference>
<dbReference type="Gene3D" id="3.30.160.60">
    <property type="entry name" value="Classic Zinc Finger"/>
    <property type="match status" value="1"/>
</dbReference>
<evidence type="ECO:0000256" key="1">
    <source>
        <dbReference type="ARBA" id="ARBA00023242"/>
    </source>
</evidence>
<feature type="domain" description="C2H2-type" evidence="3">
    <location>
        <begin position="13"/>
        <end position="40"/>
    </location>
</feature>
<reference evidence="4 5" key="1">
    <citation type="submission" date="2015-04" db="EMBL/GenBank/DDBJ databases">
        <authorList>
            <person name="Syromyatnikov M.Y."/>
            <person name="Popov V.N."/>
        </authorList>
    </citation>
    <scope>NUCLEOTIDE SEQUENCE [LARGE SCALE GENOMIC DNA]</scope>
    <source>
        <strain evidence="4">WF-38-12</strain>
    </source>
</reference>
<dbReference type="GO" id="GO:0008270">
    <property type="term" value="F:zinc ion binding"/>
    <property type="evidence" value="ECO:0007669"/>
    <property type="project" value="UniProtKB-KW"/>
</dbReference>
<evidence type="ECO:0000256" key="2">
    <source>
        <dbReference type="PROSITE-ProRule" id="PRU00042"/>
    </source>
</evidence>
<organism evidence="4 5">
    <name type="scientific">Talaromyces islandicus</name>
    <name type="common">Penicillium islandicum</name>
    <dbReference type="NCBI Taxonomy" id="28573"/>
    <lineage>
        <taxon>Eukaryota</taxon>
        <taxon>Fungi</taxon>
        <taxon>Dikarya</taxon>
        <taxon>Ascomycota</taxon>
        <taxon>Pezizomycotina</taxon>
        <taxon>Eurotiomycetes</taxon>
        <taxon>Eurotiomycetidae</taxon>
        <taxon>Eurotiales</taxon>
        <taxon>Trichocomaceae</taxon>
        <taxon>Talaromyces</taxon>
        <taxon>Talaromyces sect. Islandici</taxon>
    </lineage>
</organism>
<evidence type="ECO:0000259" key="3">
    <source>
        <dbReference type="PROSITE" id="PS50157"/>
    </source>
</evidence>
<keyword evidence="5" id="KW-1185">Reference proteome</keyword>
<gene>
    <name evidence="4" type="ORF">PISL3812_00253</name>
</gene>
<dbReference type="GO" id="GO:0003677">
    <property type="term" value="F:DNA binding"/>
    <property type="evidence" value="ECO:0007669"/>
    <property type="project" value="InterPro"/>
</dbReference>
<dbReference type="AlphaFoldDB" id="A0A0U1LKH1"/>
<dbReference type="STRING" id="28573.A0A0U1LKH1"/>
<dbReference type="EMBL" id="CVMT01000001">
    <property type="protein sequence ID" value="CRG82906.1"/>
    <property type="molecule type" value="Genomic_DNA"/>
</dbReference>
<dbReference type="InterPro" id="IPR013087">
    <property type="entry name" value="Znf_C2H2_type"/>
</dbReference>
<dbReference type="PROSITE" id="PS50157">
    <property type="entry name" value="ZINC_FINGER_C2H2_2"/>
    <property type="match status" value="1"/>
</dbReference>
<dbReference type="OrthoDB" id="10018191at2759"/>
<name>A0A0U1LKH1_TALIS</name>
<dbReference type="SUPFAM" id="SSF57667">
    <property type="entry name" value="beta-beta-alpha zinc fingers"/>
    <property type="match status" value="1"/>
</dbReference>
<sequence>MDSGPIRRRGIDKTCDICGRSFARNEHLVRHRRVLSESQQLALSNAPTGPFPGSGTSFSTSNEMVLDEAAIRSQIWEDTGGMDGIWDLPPLDAETWLHDLNDDPPSYRTWTQNALLNEDSKQEVAIGIMIDHFQRRSRASSPTKHGSERLWYSSAPLLHIYDKAVINVLLNIARRHLASTFPLYAGFQANEDTSHELCLAMAAVGGLFASVDGSANVAKALYNDARRIHLEKFFRDSRPPSLETSLNSLKTFILLEIYGLCSGDKRSYEFVEAFHRSTIQAASNVWHSAYNLGQPLNRELSLVSEALDVIENYRVLLQQRPPCFPAMSHRREWQSTSTVSVGQLMTAVGQLTNCAGNLHELVSLGVYTWAAGPKGQEHSRGYQLWRSEYVQLGLERWREANARSTETTQPSSCLLYHLAHIHLQVNIGFLQRFAHIFTKMPDNPRTKKIVDRLQQCICGQPFKVSLWHARAMLCCLKEYISMPTRHRQEVAAAQHLLEPPHLPYCIYFATLLMWYNEYGSTGQHSLASDACIRNGAQLLGMLKVKVARVLANALCELSSEEEM</sequence>
<dbReference type="InterPro" id="IPR036236">
    <property type="entry name" value="Znf_C2H2_sf"/>
</dbReference>
<proteinExistence type="predicted"/>
<keyword evidence="1" id="KW-0539">Nucleus</keyword>
<dbReference type="Proteomes" id="UP000054383">
    <property type="component" value="Unassembled WGS sequence"/>
</dbReference>
<evidence type="ECO:0000313" key="5">
    <source>
        <dbReference type="Proteomes" id="UP000054383"/>
    </source>
</evidence>
<keyword evidence="2" id="KW-0479">Metal-binding</keyword>
<evidence type="ECO:0000313" key="4">
    <source>
        <dbReference type="EMBL" id="CRG82906.1"/>
    </source>
</evidence>
<protein>
    <recommendedName>
        <fullName evidence="3">C2H2-type domain-containing protein</fullName>
    </recommendedName>
</protein>
<dbReference type="Pfam" id="PF04082">
    <property type="entry name" value="Fungal_trans"/>
    <property type="match status" value="1"/>
</dbReference>
<keyword evidence="2" id="KW-0863">Zinc-finger</keyword>